<keyword evidence="4" id="KW-0812">Transmembrane</keyword>
<dbReference type="AlphaFoldDB" id="A0A2P6QEY7"/>
<organism evidence="5 6">
    <name type="scientific">Rosa chinensis</name>
    <name type="common">China rose</name>
    <dbReference type="NCBI Taxonomy" id="74649"/>
    <lineage>
        <taxon>Eukaryota</taxon>
        <taxon>Viridiplantae</taxon>
        <taxon>Streptophyta</taxon>
        <taxon>Embryophyta</taxon>
        <taxon>Tracheophyta</taxon>
        <taxon>Spermatophyta</taxon>
        <taxon>Magnoliopsida</taxon>
        <taxon>eudicotyledons</taxon>
        <taxon>Gunneridae</taxon>
        <taxon>Pentapetalae</taxon>
        <taxon>rosids</taxon>
        <taxon>fabids</taxon>
        <taxon>Rosales</taxon>
        <taxon>Rosaceae</taxon>
        <taxon>Rosoideae</taxon>
        <taxon>Rosoideae incertae sedis</taxon>
        <taxon>Rosa</taxon>
    </lineage>
</organism>
<evidence type="ECO:0000256" key="2">
    <source>
        <dbReference type="ARBA" id="ARBA00022801"/>
    </source>
</evidence>
<protein>
    <submittedName>
        <fullName evidence="5">Putative apyrase</fullName>
        <ecNumber evidence="5">3.6.1.5</ecNumber>
    </submittedName>
</protein>
<dbReference type="Gene3D" id="3.30.420.40">
    <property type="match status" value="1"/>
</dbReference>
<dbReference type="GO" id="GO:0017110">
    <property type="term" value="F:nucleoside diphosphate phosphatase activity"/>
    <property type="evidence" value="ECO:0007669"/>
    <property type="project" value="TreeGrafter"/>
</dbReference>
<name>A0A2P6QEY7_ROSCH</name>
<comment type="caution">
    <text evidence="5">The sequence shown here is derived from an EMBL/GenBank/DDBJ whole genome shotgun (WGS) entry which is preliminary data.</text>
</comment>
<dbReference type="PANTHER" id="PTHR11782:SF96">
    <property type="entry name" value="APYRASE 6-RELATED"/>
    <property type="match status" value="1"/>
</dbReference>
<dbReference type="GO" id="GO:0005524">
    <property type="term" value="F:ATP binding"/>
    <property type="evidence" value="ECO:0007669"/>
    <property type="project" value="UniProtKB-KW"/>
</dbReference>
<dbReference type="EC" id="3.6.1.5" evidence="5"/>
<feature type="binding site" evidence="3">
    <location>
        <begin position="209"/>
        <end position="213"/>
    </location>
    <ligand>
        <name>ATP</name>
        <dbReference type="ChEBI" id="CHEBI:30616"/>
    </ligand>
</feature>
<dbReference type="GO" id="GO:0016020">
    <property type="term" value="C:membrane"/>
    <property type="evidence" value="ECO:0007669"/>
    <property type="project" value="TreeGrafter"/>
</dbReference>
<evidence type="ECO:0000313" key="5">
    <source>
        <dbReference type="EMBL" id="PRQ32738.1"/>
    </source>
</evidence>
<keyword evidence="4" id="KW-1133">Transmembrane helix</keyword>
<feature type="transmembrane region" description="Helical" evidence="4">
    <location>
        <begin position="25"/>
        <end position="43"/>
    </location>
</feature>
<dbReference type="STRING" id="74649.A0A2P6QEY7"/>
<keyword evidence="6" id="KW-1185">Reference proteome</keyword>
<dbReference type="InterPro" id="IPR000407">
    <property type="entry name" value="GDA1_CD39_NTPase"/>
</dbReference>
<dbReference type="Pfam" id="PF01150">
    <property type="entry name" value="GDA1_CD39"/>
    <property type="match status" value="1"/>
</dbReference>
<evidence type="ECO:0000256" key="1">
    <source>
        <dbReference type="ARBA" id="ARBA00009283"/>
    </source>
</evidence>
<dbReference type="GO" id="GO:0009134">
    <property type="term" value="P:nucleoside diphosphate catabolic process"/>
    <property type="evidence" value="ECO:0007669"/>
    <property type="project" value="TreeGrafter"/>
</dbReference>
<sequence>MDLSTLQIQSKRAPPPAASRSNRQCLLISCLSLLALPFLFYLVSTALKLHLSPKFTHSESTLFGIVITAAPTASRIRVFHFLDATAPSTSSRSRPALSSFAARPDAAGASLAPLLRFAKSQVPMKERASTKLLLFASPELQDLGQEIAEKLLESCRKVLRSSGFWFKDDWARVVSGEEQGVYAWVSANYALGTLKSEAEETTGIVELGGASLQVTFAQKETLQVQSSPSRVIKLFGVTYHLYSHGLPQFGQDAAWESLYENYRKSTPFSDSRKGSLVHPCVPRGYKLTVNASDEQLLASSLGGNFSECKSQVLALLKSKQDKCVQAPCTIVSSFPFEIGGKPISANFLFTSELFGLVPRASLFELEAAGLQYCEDEWDKQKNQHNIVDDSDLLKYCFSSAYMVALLHDSLGIPMDEKRVGFANQTGNILHDWTLGAFIVETMLEPLEWELDNNLGQIVGNESVTYFSVFAFLLIAVFAVFFVLQSRKPQLKTIYDLEKGRYIITRVRR</sequence>
<keyword evidence="3" id="KW-0547">Nucleotide-binding</keyword>
<dbReference type="GO" id="GO:0004050">
    <property type="term" value="F:apyrase activity"/>
    <property type="evidence" value="ECO:0007669"/>
    <property type="project" value="UniProtKB-EC"/>
</dbReference>
<evidence type="ECO:0000256" key="3">
    <source>
        <dbReference type="PIRSR" id="PIRSR600407-2"/>
    </source>
</evidence>
<comment type="similarity">
    <text evidence="1">Belongs to the GDA1/CD39 NTPase family.</text>
</comment>
<dbReference type="Proteomes" id="UP000238479">
    <property type="component" value="Chromosome 5"/>
</dbReference>
<evidence type="ECO:0000313" key="6">
    <source>
        <dbReference type="Proteomes" id="UP000238479"/>
    </source>
</evidence>
<proteinExistence type="inferred from homology"/>
<dbReference type="OMA" id="QWPEEKE"/>
<keyword evidence="4" id="KW-0472">Membrane</keyword>
<dbReference type="PANTHER" id="PTHR11782">
    <property type="entry name" value="ADENOSINE/GUANOSINE DIPHOSPHATASE"/>
    <property type="match status" value="1"/>
</dbReference>
<evidence type="ECO:0000256" key="4">
    <source>
        <dbReference type="SAM" id="Phobius"/>
    </source>
</evidence>
<reference evidence="5 6" key="1">
    <citation type="journal article" date="2018" name="Nat. Genet.">
        <title>The Rosa genome provides new insights in the design of modern roses.</title>
        <authorList>
            <person name="Bendahmane M."/>
        </authorList>
    </citation>
    <scope>NUCLEOTIDE SEQUENCE [LARGE SCALE GENOMIC DNA]</scope>
    <source>
        <strain evidence="6">cv. Old Blush</strain>
    </source>
</reference>
<feature type="transmembrane region" description="Helical" evidence="4">
    <location>
        <begin position="463"/>
        <end position="483"/>
    </location>
</feature>
<dbReference type="Gramene" id="PRQ32738">
    <property type="protein sequence ID" value="PRQ32738"/>
    <property type="gene ID" value="RchiOBHm_Chr5g0049751"/>
</dbReference>
<gene>
    <name evidence="5" type="ORF">RchiOBHm_Chr5g0049751</name>
</gene>
<accession>A0A2P6QEY7</accession>
<keyword evidence="2 5" id="KW-0378">Hydrolase</keyword>
<dbReference type="EMBL" id="PDCK01000043">
    <property type="protein sequence ID" value="PRQ32738.1"/>
    <property type="molecule type" value="Genomic_DNA"/>
</dbReference>
<keyword evidence="3" id="KW-0067">ATP-binding</keyword>
<dbReference type="Gene3D" id="3.30.420.150">
    <property type="entry name" value="Exopolyphosphatase. Domain 2"/>
    <property type="match status" value="1"/>
</dbReference>
<dbReference type="OrthoDB" id="6372431at2759"/>